<reference evidence="2 3" key="1">
    <citation type="journal article" date="2018" name="Genome Biol. Evol.">
        <title>Multiple Roots of Fruiting Body Formation in Amoebozoa.</title>
        <authorList>
            <person name="Hillmann F."/>
            <person name="Forbes G."/>
            <person name="Novohradska S."/>
            <person name="Ferling I."/>
            <person name="Riege K."/>
            <person name="Groth M."/>
            <person name="Westermann M."/>
            <person name="Marz M."/>
            <person name="Spaller T."/>
            <person name="Winckler T."/>
            <person name="Schaap P."/>
            <person name="Glockner G."/>
        </authorList>
    </citation>
    <scope>NUCLEOTIDE SEQUENCE [LARGE SCALE GENOMIC DNA]</scope>
    <source>
        <strain evidence="2 3">Jena</strain>
    </source>
</reference>
<gene>
    <name evidence="2" type="ORF">PROFUN_11138</name>
</gene>
<feature type="compositionally biased region" description="Polar residues" evidence="1">
    <location>
        <begin position="51"/>
        <end position="87"/>
    </location>
</feature>
<evidence type="ECO:0000313" key="2">
    <source>
        <dbReference type="EMBL" id="PRP81060.1"/>
    </source>
</evidence>
<dbReference type="Proteomes" id="UP000241769">
    <property type="component" value="Unassembled WGS sequence"/>
</dbReference>
<feature type="compositionally biased region" description="Basic and acidic residues" evidence="1">
    <location>
        <begin position="121"/>
        <end position="132"/>
    </location>
</feature>
<evidence type="ECO:0000313" key="3">
    <source>
        <dbReference type="Proteomes" id="UP000241769"/>
    </source>
</evidence>
<proteinExistence type="predicted"/>
<evidence type="ECO:0000256" key="1">
    <source>
        <dbReference type="SAM" id="MobiDB-lite"/>
    </source>
</evidence>
<dbReference type="AlphaFoldDB" id="A0A2P6NAS8"/>
<feature type="compositionally biased region" description="Polar residues" evidence="1">
    <location>
        <begin position="25"/>
        <end position="36"/>
    </location>
</feature>
<comment type="caution">
    <text evidence="2">The sequence shown here is derived from an EMBL/GenBank/DDBJ whole genome shotgun (WGS) entry which is preliminary data.</text>
</comment>
<dbReference type="InParanoid" id="A0A2P6NAS8"/>
<keyword evidence="3" id="KW-1185">Reference proteome</keyword>
<organism evidence="2 3">
    <name type="scientific">Planoprotostelium fungivorum</name>
    <dbReference type="NCBI Taxonomy" id="1890364"/>
    <lineage>
        <taxon>Eukaryota</taxon>
        <taxon>Amoebozoa</taxon>
        <taxon>Evosea</taxon>
        <taxon>Variosea</taxon>
        <taxon>Cavosteliida</taxon>
        <taxon>Cavosteliaceae</taxon>
        <taxon>Planoprotostelium</taxon>
    </lineage>
</organism>
<feature type="region of interest" description="Disordered" evidence="1">
    <location>
        <begin position="20"/>
        <end position="140"/>
    </location>
</feature>
<protein>
    <submittedName>
        <fullName evidence="2">Uncharacterized protein</fullName>
    </submittedName>
</protein>
<dbReference type="EMBL" id="MDYQ01000131">
    <property type="protein sequence ID" value="PRP81060.1"/>
    <property type="molecule type" value="Genomic_DNA"/>
</dbReference>
<accession>A0A2P6NAS8</accession>
<name>A0A2P6NAS8_9EUKA</name>
<sequence length="140" mass="14776">MSLSRLAFIRPTLNRGVTSIKPRRNITTNEIRNSGVKTGAGVGASDVLTGNAPSSGFPSGEGNKTANNRLDLQQNTSSVGLDESTGTMPKAGEQEGAYPQKQSVTSVEGDKNDKSTFQPVDKAKQDNIDYGKKPAHAAKN</sequence>